<dbReference type="PROSITE" id="PS00292">
    <property type="entry name" value="CYCLINS"/>
    <property type="match status" value="1"/>
</dbReference>
<dbReference type="InterPro" id="IPR036915">
    <property type="entry name" value="Cyclin-like_sf"/>
</dbReference>
<dbReference type="Pfam" id="PF02984">
    <property type="entry name" value="Cyclin_C"/>
    <property type="match status" value="1"/>
</dbReference>
<protein>
    <recommendedName>
        <fullName evidence="6">Cyclin-like domain-containing protein</fullName>
    </recommendedName>
</protein>
<gene>
    <name evidence="7" type="ORF">AKO1_007530</name>
</gene>
<dbReference type="EMBL" id="JAOPGA020000586">
    <property type="protein sequence ID" value="KAL0479695.1"/>
    <property type="molecule type" value="Genomic_DNA"/>
</dbReference>
<dbReference type="GO" id="GO:0051301">
    <property type="term" value="P:cell division"/>
    <property type="evidence" value="ECO:0007669"/>
    <property type="project" value="UniProtKB-KW"/>
</dbReference>
<dbReference type="SUPFAM" id="SSF47954">
    <property type="entry name" value="Cyclin-like"/>
    <property type="match status" value="2"/>
</dbReference>
<evidence type="ECO:0000313" key="7">
    <source>
        <dbReference type="EMBL" id="KAL0479695.1"/>
    </source>
</evidence>
<dbReference type="SMART" id="SM00385">
    <property type="entry name" value="CYCLIN"/>
    <property type="match status" value="1"/>
</dbReference>
<dbReference type="FunFam" id="1.10.472.10:FF:000001">
    <property type="entry name" value="G2/mitotic-specific cyclin"/>
    <property type="match status" value="1"/>
</dbReference>
<feature type="domain" description="Cyclin-like" evidence="6">
    <location>
        <begin position="116"/>
        <end position="201"/>
    </location>
</feature>
<keyword evidence="2 4" id="KW-0195">Cyclin</keyword>
<evidence type="ECO:0000256" key="1">
    <source>
        <dbReference type="ARBA" id="ARBA00022618"/>
    </source>
</evidence>
<keyword evidence="1" id="KW-0132">Cell division</keyword>
<dbReference type="Gene3D" id="1.10.472.10">
    <property type="entry name" value="Cyclin-like"/>
    <property type="match status" value="2"/>
</dbReference>
<dbReference type="InterPro" id="IPR048258">
    <property type="entry name" value="Cyclins_cyclin-box"/>
</dbReference>
<reference evidence="7 8" key="1">
    <citation type="submission" date="2024-03" db="EMBL/GenBank/DDBJ databases">
        <title>The Acrasis kona genome and developmental transcriptomes reveal deep origins of eukaryotic multicellular pathways.</title>
        <authorList>
            <person name="Sheikh S."/>
            <person name="Fu C.-J."/>
            <person name="Brown M.W."/>
            <person name="Baldauf S.L."/>
        </authorList>
    </citation>
    <scope>NUCLEOTIDE SEQUENCE [LARGE SCALE GENOMIC DNA]</scope>
    <source>
        <strain evidence="7 8">ATCC MYA-3509</strain>
    </source>
</reference>
<dbReference type="InterPro" id="IPR039361">
    <property type="entry name" value="Cyclin"/>
</dbReference>
<dbReference type="PANTHER" id="PTHR10177">
    <property type="entry name" value="CYCLINS"/>
    <property type="match status" value="1"/>
</dbReference>
<comment type="caution">
    <text evidence="7">The sequence shown here is derived from an EMBL/GenBank/DDBJ whole genome shotgun (WGS) entry which is preliminary data.</text>
</comment>
<organism evidence="7 8">
    <name type="scientific">Acrasis kona</name>
    <dbReference type="NCBI Taxonomy" id="1008807"/>
    <lineage>
        <taxon>Eukaryota</taxon>
        <taxon>Discoba</taxon>
        <taxon>Heterolobosea</taxon>
        <taxon>Tetramitia</taxon>
        <taxon>Eutetramitia</taxon>
        <taxon>Acrasidae</taxon>
        <taxon>Acrasis</taxon>
    </lineage>
</organism>
<sequence length="332" mass="38215">MKKGAKERRRRCSKNCPSSSALPPVVLKHYTSPQTPPLKPKRIAQMVVYPPTPYDSVIQQQKIKEFDCREPEHEHMYLVEQIEQLQLQEQKNPPTGPYLSSMNTDITPSTRSVITDYMVRVCQNFKLSDNTLFLAINVMDRFLATERPHMVSKDKLHIISLTSILIASKYNDVNVPSVDQIVKDCEHDREDILCLETIILNTLRFTLSVATPSLFLQLYFQFWECDSLIKVMSQFVCEVATQDYGSLLYYPSDIAYSSIHLCKYIHAVHKGMRHDAESFRSCVSRCVLHLVDCVFKMSKTRLTGTMKKYSTEEPFNVVQVVTNTVNFIRLAS</sequence>
<evidence type="ECO:0000256" key="3">
    <source>
        <dbReference type="ARBA" id="ARBA00023306"/>
    </source>
</evidence>
<evidence type="ECO:0000256" key="5">
    <source>
        <dbReference type="SAM" id="MobiDB-lite"/>
    </source>
</evidence>
<dbReference type="InterPro" id="IPR004367">
    <property type="entry name" value="Cyclin_C-dom"/>
</dbReference>
<feature type="region of interest" description="Disordered" evidence="5">
    <location>
        <begin position="1"/>
        <end position="36"/>
    </location>
</feature>
<dbReference type="InterPro" id="IPR006671">
    <property type="entry name" value="Cyclin_N"/>
</dbReference>
<dbReference type="Proteomes" id="UP001431209">
    <property type="component" value="Unassembled WGS sequence"/>
</dbReference>
<evidence type="ECO:0000259" key="6">
    <source>
        <dbReference type="SMART" id="SM00385"/>
    </source>
</evidence>
<evidence type="ECO:0000313" key="8">
    <source>
        <dbReference type="Proteomes" id="UP001431209"/>
    </source>
</evidence>
<name>A0AAW2YRD9_9EUKA</name>
<keyword evidence="8" id="KW-1185">Reference proteome</keyword>
<evidence type="ECO:0000256" key="4">
    <source>
        <dbReference type="RuleBase" id="RU000383"/>
    </source>
</evidence>
<comment type="similarity">
    <text evidence="4">Belongs to the cyclin family.</text>
</comment>
<proteinExistence type="inferred from homology"/>
<accession>A0AAW2YRD9</accession>
<feature type="compositionally biased region" description="Basic residues" evidence="5">
    <location>
        <begin position="1"/>
        <end position="13"/>
    </location>
</feature>
<dbReference type="Pfam" id="PF00134">
    <property type="entry name" value="Cyclin_N"/>
    <property type="match status" value="1"/>
</dbReference>
<evidence type="ECO:0000256" key="2">
    <source>
        <dbReference type="ARBA" id="ARBA00023127"/>
    </source>
</evidence>
<dbReference type="InterPro" id="IPR013763">
    <property type="entry name" value="Cyclin-like_dom"/>
</dbReference>
<keyword evidence="3" id="KW-0131">Cell cycle</keyword>
<dbReference type="CDD" id="cd20537">
    <property type="entry name" value="CYCLIN_CCNO-like_rpt2"/>
    <property type="match status" value="1"/>
</dbReference>
<dbReference type="AlphaFoldDB" id="A0AAW2YRD9"/>